<dbReference type="AlphaFoldDB" id="A0A495VUF4"/>
<comment type="caution">
    <text evidence="2">The sequence shown here is derived from an EMBL/GenBank/DDBJ whole genome shotgun (WGS) entry which is preliminary data.</text>
</comment>
<name>A0A495VUF4_9PSEU</name>
<evidence type="ECO:0000259" key="1">
    <source>
        <dbReference type="Pfam" id="PF12728"/>
    </source>
</evidence>
<gene>
    <name evidence="2" type="ORF">C8E97_1560</name>
</gene>
<accession>A0A495VUF4</accession>
<protein>
    <submittedName>
        <fullName evidence="2">Excisionase family DNA binding protein</fullName>
    </submittedName>
</protein>
<reference evidence="2 3" key="1">
    <citation type="submission" date="2018-10" db="EMBL/GenBank/DDBJ databases">
        <title>Sequencing the genomes of 1000 actinobacteria strains.</title>
        <authorList>
            <person name="Klenk H.-P."/>
        </authorList>
    </citation>
    <scope>NUCLEOTIDE SEQUENCE [LARGE SCALE GENOMIC DNA]</scope>
    <source>
        <strain evidence="2 3">DSM 43800</strain>
    </source>
</reference>
<dbReference type="Proteomes" id="UP000282084">
    <property type="component" value="Unassembled WGS sequence"/>
</dbReference>
<evidence type="ECO:0000313" key="2">
    <source>
        <dbReference type="EMBL" id="RKT53016.1"/>
    </source>
</evidence>
<feature type="domain" description="Helix-turn-helix" evidence="1">
    <location>
        <begin position="14"/>
        <end position="62"/>
    </location>
</feature>
<dbReference type="InterPro" id="IPR041657">
    <property type="entry name" value="HTH_17"/>
</dbReference>
<dbReference type="EMBL" id="RBXO01000001">
    <property type="protein sequence ID" value="RKT53016.1"/>
    <property type="molecule type" value="Genomic_DNA"/>
</dbReference>
<dbReference type="InterPro" id="IPR010093">
    <property type="entry name" value="SinI_DNA-bd"/>
</dbReference>
<organism evidence="2 3">
    <name type="scientific">Saccharothrix australiensis</name>
    <dbReference type="NCBI Taxonomy" id="2072"/>
    <lineage>
        <taxon>Bacteria</taxon>
        <taxon>Bacillati</taxon>
        <taxon>Actinomycetota</taxon>
        <taxon>Actinomycetes</taxon>
        <taxon>Pseudonocardiales</taxon>
        <taxon>Pseudonocardiaceae</taxon>
        <taxon>Saccharothrix</taxon>
    </lineage>
</organism>
<dbReference type="Pfam" id="PF12728">
    <property type="entry name" value="HTH_17"/>
    <property type="match status" value="1"/>
</dbReference>
<evidence type="ECO:0000313" key="3">
    <source>
        <dbReference type="Proteomes" id="UP000282084"/>
    </source>
</evidence>
<dbReference type="GO" id="GO:0003677">
    <property type="term" value="F:DNA binding"/>
    <property type="evidence" value="ECO:0007669"/>
    <property type="project" value="InterPro"/>
</dbReference>
<dbReference type="RefSeq" id="WP_121002978.1">
    <property type="nucleotide sequence ID" value="NZ_RBXO01000001.1"/>
</dbReference>
<proteinExistence type="predicted"/>
<dbReference type="OrthoDB" id="3389529at2"/>
<dbReference type="NCBIfam" id="TIGR01764">
    <property type="entry name" value="excise"/>
    <property type="match status" value="1"/>
</dbReference>
<sequence>MSTTTGVGAGSPTFYTVREAARLMRIAPSTLYRAIREDAFPAVCVRTRYVVPAQAVEEMVRRTVDSGGVVDVAGMAAERRTAREVARVTGGARW</sequence>
<keyword evidence="3" id="KW-1185">Reference proteome</keyword>